<evidence type="ECO:0000256" key="1">
    <source>
        <dbReference type="SAM" id="MobiDB-lite"/>
    </source>
</evidence>
<protein>
    <submittedName>
        <fullName evidence="4">Formylglycine-generating enzyme family protein</fullName>
    </submittedName>
</protein>
<dbReference type="InterPro" id="IPR042095">
    <property type="entry name" value="SUMF_sf"/>
</dbReference>
<dbReference type="Pfam" id="PF03781">
    <property type="entry name" value="FGE-sulfatase"/>
    <property type="match status" value="1"/>
</dbReference>
<dbReference type="InterPro" id="IPR011990">
    <property type="entry name" value="TPR-like_helical_dom_sf"/>
</dbReference>
<name>A0A411HLK6_9GAMM</name>
<evidence type="ECO:0000313" key="4">
    <source>
        <dbReference type="EMBL" id="QBB71257.1"/>
    </source>
</evidence>
<evidence type="ECO:0000256" key="2">
    <source>
        <dbReference type="SAM" id="Phobius"/>
    </source>
</evidence>
<dbReference type="RefSeq" id="WP_129834083.1">
    <property type="nucleotide sequence ID" value="NZ_CP035704.1"/>
</dbReference>
<dbReference type="PANTHER" id="PTHR23150">
    <property type="entry name" value="SULFATASE MODIFYING FACTOR 1, 2"/>
    <property type="match status" value="1"/>
</dbReference>
<dbReference type="EMBL" id="CP035704">
    <property type="protein sequence ID" value="QBB71257.1"/>
    <property type="molecule type" value="Genomic_DNA"/>
</dbReference>
<dbReference type="KEGG" id="xbc:ELE36_13315"/>
<evidence type="ECO:0000313" key="5">
    <source>
        <dbReference type="Proteomes" id="UP000291562"/>
    </source>
</evidence>
<keyword evidence="2" id="KW-0812">Transmembrane</keyword>
<dbReference type="SUPFAM" id="SSF56436">
    <property type="entry name" value="C-type lectin-like"/>
    <property type="match status" value="1"/>
</dbReference>
<dbReference type="GO" id="GO:0120147">
    <property type="term" value="F:formylglycine-generating oxidase activity"/>
    <property type="evidence" value="ECO:0007669"/>
    <property type="project" value="TreeGrafter"/>
</dbReference>
<dbReference type="InterPro" id="IPR016187">
    <property type="entry name" value="CTDL_fold"/>
</dbReference>
<dbReference type="InterPro" id="IPR051043">
    <property type="entry name" value="Sulfatase_Mod_Factor_Kinase"/>
</dbReference>
<dbReference type="OrthoDB" id="9768004at2"/>
<feature type="transmembrane region" description="Helical" evidence="2">
    <location>
        <begin position="12"/>
        <end position="31"/>
    </location>
</feature>
<keyword evidence="5" id="KW-1185">Reference proteome</keyword>
<dbReference type="InterPro" id="IPR005532">
    <property type="entry name" value="SUMF_dom"/>
</dbReference>
<proteinExistence type="predicted"/>
<sequence>MPGTEVVRKQTTLGGAAGIALLIFALVYRFFPGWIHITPAMQQRADVDATHAPRLPTAAIKARNPATDPGKATLAADTEYGPPAPLSDDSEFVQPTETGALTMGPPAPEVPTTKAIAAMLKKANQALDAGHLIAPRDNNALALFEQALAADSNNAAAKTGLEKVRDGLNEQAAAALDHGDIGESEKLISALQAVPGDTPELDALNERLKVLRIVTPMLTEAADLLRQGHAIEPKDASALGVYRKVLEHDSANKLADQGLAQIERDYLDRALAAAAQDDFAGAEKVLADAAPIRPGSQALLDTHSRIEGLRQQRAGSVLEQARSALDSGNPDMAEQLSKRALALSPDVPGIDEFNQKLSNARLYASFAPGQLVRDKYLDRSGNAPELVVIPTGSFLMGSPGDENGHRASEEPQREVRISVGFALSATEVSVGEFREFVKATTYVSDAEKSGGSSVYDEASGRMIEVRGVSWQQDYHGEPASERLPVIHVSWNDAQAYAVWLSERTGKHYRLPSETEFEYALRAGTKSRYWWGEDTPLKVLANVTGDGDRSPSKRGWSNAFSHYTDGYWGPAPIRSFSANPFGLYDIDGNVSEWVEDCWHDNYTRAPSDSRAWVNPGCESHVVRGGSWGSAPDQVRSAYRIQAAANTRSARVGIRLARDL</sequence>
<reference evidence="4 5" key="1">
    <citation type="submission" date="2019-01" db="EMBL/GenBank/DDBJ databases">
        <title>Pseudolysobacter antarctica gen. nov., sp. nov., isolated from Fildes Peninsula, Antarctica.</title>
        <authorList>
            <person name="Wei Z."/>
            <person name="Peng F."/>
        </authorList>
    </citation>
    <scope>NUCLEOTIDE SEQUENCE [LARGE SCALE GENOMIC DNA]</scope>
    <source>
        <strain evidence="4 5">AQ6-296</strain>
    </source>
</reference>
<feature type="domain" description="Sulfatase-modifying factor enzyme-like" evidence="3">
    <location>
        <begin position="383"/>
        <end position="656"/>
    </location>
</feature>
<organism evidence="4 5">
    <name type="scientific">Pseudolysobacter antarcticus</name>
    <dbReference type="NCBI Taxonomy" id="2511995"/>
    <lineage>
        <taxon>Bacteria</taxon>
        <taxon>Pseudomonadati</taxon>
        <taxon>Pseudomonadota</taxon>
        <taxon>Gammaproteobacteria</taxon>
        <taxon>Lysobacterales</taxon>
        <taxon>Rhodanobacteraceae</taxon>
        <taxon>Pseudolysobacter</taxon>
    </lineage>
</organism>
<dbReference type="Proteomes" id="UP000291562">
    <property type="component" value="Chromosome"/>
</dbReference>
<feature type="region of interest" description="Disordered" evidence="1">
    <location>
        <begin position="63"/>
        <end position="85"/>
    </location>
</feature>
<accession>A0A411HLK6</accession>
<evidence type="ECO:0000259" key="3">
    <source>
        <dbReference type="Pfam" id="PF03781"/>
    </source>
</evidence>
<keyword evidence="2" id="KW-1133">Transmembrane helix</keyword>
<gene>
    <name evidence="4" type="ORF">ELE36_13315</name>
</gene>
<dbReference type="Gene3D" id="3.90.1580.10">
    <property type="entry name" value="paralog of FGE (formylglycine-generating enzyme)"/>
    <property type="match status" value="1"/>
</dbReference>
<dbReference type="Gene3D" id="1.25.40.10">
    <property type="entry name" value="Tetratricopeptide repeat domain"/>
    <property type="match status" value="1"/>
</dbReference>
<keyword evidence="2" id="KW-0472">Membrane</keyword>
<dbReference type="PANTHER" id="PTHR23150:SF35">
    <property type="entry name" value="BLL6746 PROTEIN"/>
    <property type="match status" value="1"/>
</dbReference>
<dbReference type="AlphaFoldDB" id="A0A411HLK6"/>